<dbReference type="OrthoDB" id="10028501at2759"/>
<dbReference type="InterPro" id="IPR050951">
    <property type="entry name" value="Retrovirus_Pol_polyprotein"/>
</dbReference>
<dbReference type="Gene3D" id="2.40.70.10">
    <property type="entry name" value="Acid Proteases"/>
    <property type="match status" value="1"/>
</dbReference>
<dbReference type="PANTHER" id="PTHR37984:SF13">
    <property type="entry name" value="RIBONUCLEASE H"/>
    <property type="match status" value="1"/>
</dbReference>
<gene>
    <name evidence="2" type="ORF">CALMAC_LOCUS10543</name>
</gene>
<proteinExistence type="predicted"/>
<dbReference type="Pfam" id="PF13650">
    <property type="entry name" value="Asp_protease_2"/>
    <property type="match status" value="1"/>
</dbReference>
<feature type="region of interest" description="Disordered" evidence="1">
    <location>
        <begin position="131"/>
        <end position="191"/>
    </location>
</feature>
<dbReference type="PANTHER" id="PTHR37984">
    <property type="entry name" value="PROTEIN CBG26694"/>
    <property type="match status" value="1"/>
</dbReference>
<dbReference type="AlphaFoldDB" id="A0A653CNC5"/>
<feature type="compositionally biased region" description="Low complexity" evidence="1">
    <location>
        <begin position="180"/>
        <end position="191"/>
    </location>
</feature>
<dbReference type="GO" id="GO:0071897">
    <property type="term" value="P:DNA biosynthetic process"/>
    <property type="evidence" value="ECO:0007669"/>
    <property type="project" value="UniProtKB-ARBA"/>
</dbReference>
<organism evidence="2 3">
    <name type="scientific">Callosobruchus maculatus</name>
    <name type="common">Southern cowpea weevil</name>
    <name type="synonym">Pulse bruchid</name>
    <dbReference type="NCBI Taxonomy" id="64391"/>
    <lineage>
        <taxon>Eukaryota</taxon>
        <taxon>Metazoa</taxon>
        <taxon>Ecdysozoa</taxon>
        <taxon>Arthropoda</taxon>
        <taxon>Hexapoda</taxon>
        <taxon>Insecta</taxon>
        <taxon>Pterygota</taxon>
        <taxon>Neoptera</taxon>
        <taxon>Endopterygota</taxon>
        <taxon>Coleoptera</taxon>
        <taxon>Polyphaga</taxon>
        <taxon>Cucujiformia</taxon>
        <taxon>Chrysomeloidea</taxon>
        <taxon>Chrysomelidae</taxon>
        <taxon>Bruchinae</taxon>
        <taxon>Bruchini</taxon>
        <taxon>Callosobruchus</taxon>
    </lineage>
</organism>
<dbReference type="SUPFAM" id="SSF50630">
    <property type="entry name" value="Acid proteases"/>
    <property type="match status" value="1"/>
</dbReference>
<name>A0A653CNC5_CALMS</name>
<protein>
    <recommendedName>
        <fullName evidence="4">CCHC-type domain-containing protein</fullName>
    </recommendedName>
</protein>
<dbReference type="EMBL" id="CAACVG010008349">
    <property type="protein sequence ID" value="VEN49428.1"/>
    <property type="molecule type" value="Genomic_DNA"/>
</dbReference>
<dbReference type="SUPFAM" id="SSF56672">
    <property type="entry name" value="DNA/RNA polymerases"/>
    <property type="match status" value="1"/>
</dbReference>
<sequence>LCLPDEPEKKSYADLVSLLTEHFKPTGSVFSARYKFYNAKKSSTETAKEWAARLRDLAGSCDFGTSELQLVLRDLFIVSYDRGAVQDRLMEEKKSSTFQDVIEIAAAKSVAHLPQNIAVKIEQEDDLDLHYTNSGYRSRSSGTGTSRAHVRAPPSSATSTTPATSSTHYPPPPPARRRAAGAAAGTASTSSSVEIALPPRCAVCGRRNHSTERCSFRECVCHWCNRKGHLATVCPSKNQNKTKRVLSNVNTNYLECDEHQLFSLDTKISPIVVKVKISGKAYQFHLDTGASFSVISKQFYLENFAEKPINTTNKVFSLYNGDKIVPIGTINCDLEFQNKVNQIEIYVIDKCSGPPLLGRDFFSLFDLTINSLNYVNVSQELDSLVNKYKYVFSSGLGKFTKGLVSLKLKCDNVVPKFFRARPLPFAIKHKVEQELDRLQELEVIEPVDYSPWGTPIVPVLKKDGTVRICGDFKVHLLNVA</sequence>
<evidence type="ECO:0000313" key="3">
    <source>
        <dbReference type="Proteomes" id="UP000410492"/>
    </source>
</evidence>
<dbReference type="InterPro" id="IPR043502">
    <property type="entry name" value="DNA/RNA_pol_sf"/>
</dbReference>
<dbReference type="Proteomes" id="UP000410492">
    <property type="component" value="Unassembled WGS sequence"/>
</dbReference>
<feature type="non-terminal residue" evidence="2">
    <location>
        <position position="1"/>
    </location>
</feature>
<feature type="compositionally biased region" description="Low complexity" evidence="1">
    <location>
        <begin position="131"/>
        <end position="168"/>
    </location>
</feature>
<dbReference type="Gene3D" id="3.10.10.10">
    <property type="entry name" value="HIV Type 1 Reverse Transcriptase, subunit A, domain 1"/>
    <property type="match status" value="1"/>
</dbReference>
<keyword evidence="3" id="KW-1185">Reference proteome</keyword>
<reference evidence="2 3" key="1">
    <citation type="submission" date="2019-01" db="EMBL/GenBank/DDBJ databases">
        <authorList>
            <person name="Sayadi A."/>
        </authorList>
    </citation>
    <scope>NUCLEOTIDE SEQUENCE [LARGE SCALE GENOMIC DNA]</scope>
</reference>
<dbReference type="Gene3D" id="4.10.60.10">
    <property type="entry name" value="Zinc finger, CCHC-type"/>
    <property type="match status" value="1"/>
</dbReference>
<evidence type="ECO:0000313" key="2">
    <source>
        <dbReference type="EMBL" id="VEN49428.1"/>
    </source>
</evidence>
<evidence type="ECO:0008006" key="4">
    <source>
        <dbReference type="Google" id="ProtNLM"/>
    </source>
</evidence>
<accession>A0A653CNC5</accession>
<evidence type="ECO:0000256" key="1">
    <source>
        <dbReference type="SAM" id="MobiDB-lite"/>
    </source>
</evidence>
<dbReference type="InterPro" id="IPR021109">
    <property type="entry name" value="Peptidase_aspartic_dom_sf"/>
</dbReference>